<evidence type="ECO:0000313" key="4">
    <source>
        <dbReference type="Proteomes" id="UP000095767"/>
    </source>
</evidence>
<evidence type="ECO:0000256" key="1">
    <source>
        <dbReference type="SAM" id="MobiDB-lite"/>
    </source>
</evidence>
<feature type="signal peptide" evidence="2">
    <location>
        <begin position="1"/>
        <end position="34"/>
    </location>
</feature>
<dbReference type="AlphaFoldDB" id="A0A1E5USK0"/>
<keyword evidence="2" id="KW-0732">Signal</keyword>
<feature type="compositionally biased region" description="Pro residues" evidence="1">
    <location>
        <begin position="102"/>
        <end position="117"/>
    </location>
</feature>
<keyword evidence="4" id="KW-1185">Reference proteome</keyword>
<protein>
    <submittedName>
        <fullName evidence="3">Uncharacterized protein</fullName>
    </submittedName>
</protein>
<sequence>MKTGGQGSGAGAAATTVLLVALLVLAAASMRADAAAAARCRGDPKPNPCTHDQNNPGHKCHVPPPPGKQAAAAHTEAQSRRLISVSNSKAPLGHSDCTNGPSAPPGPKCPTPPSKAP</sequence>
<feature type="chain" id="PRO_5009187298" evidence="2">
    <location>
        <begin position="35"/>
        <end position="117"/>
    </location>
</feature>
<proteinExistence type="predicted"/>
<gene>
    <name evidence="3" type="ORF">BAE44_0023206</name>
</gene>
<evidence type="ECO:0000313" key="3">
    <source>
        <dbReference type="EMBL" id="OEL15775.1"/>
    </source>
</evidence>
<name>A0A1E5USK0_9POAL</name>
<reference evidence="3 4" key="1">
    <citation type="submission" date="2016-09" db="EMBL/GenBank/DDBJ databases">
        <title>The draft genome of Dichanthelium oligosanthes: A C3 panicoid grass species.</title>
        <authorList>
            <person name="Studer A.J."/>
            <person name="Schnable J.C."/>
            <person name="Brutnell T.P."/>
        </authorList>
    </citation>
    <scope>NUCLEOTIDE SEQUENCE [LARGE SCALE GENOMIC DNA]</scope>
    <source>
        <strain evidence="4">cv. Kellogg 1175</strain>
        <tissue evidence="3">Leaf</tissue>
    </source>
</reference>
<comment type="caution">
    <text evidence="3">The sequence shown here is derived from an EMBL/GenBank/DDBJ whole genome shotgun (WGS) entry which is preliminary data.</text>
</comment>
<accession>A0A1E5USK0</accession>
<feature type="region of interest" description="Disordered" evidence="1">
    <location>
        <begin position="39"/>
        <end position="117"/>
    </location>
</feature>
<evidence type="ECO:0000256" key="2">
    <source>
        <dbReference type="SAM" id="SignalP"/>
    </source>
</evidence>
<dbReference type="Proteomes" id="UP000095767">
    <property type="component" value="Unassembled WGS sequence"/>
</dbReference>
<dbReference type="EMBL" id="LWDX02065546">
    <property type="protein sequence ID" value="OEL15775.1"/>
    <property type="molecule type" value="Genomic_DNA"/>
</dbReference>
<organism evidence="3 4">
    <name type="scientific">Dichanthelium oligosanthes</name>
    <dbReference type="NCBI Taxonomy" id="888268"/>
    <lineage>
        <taxon>Eukaryota</taxon>
        <taxon>Viridiplantae</taxon>
        <taxon>Streptophyta</taxon>
        <taxon>Embryophyta</taxon>
        <taxon>Tracheophyta</taxon>
        <taxon>Spermatophyta</taxon>
        <taxon>Magnoliopsida</taxon>
        <taxon>Liliopsida</taxon>
        <taxon>Poales</taxon>
        <taxon>Poaceae</taxon>
        <taxon>PACMAD clade</taxon>
        <taxon>Panicoideae</taxon>
        <taxon>Panicodae</taxon>
        <taxon>Paniceae</taxon>
        <taxon>Dichantheliinae</taxon>
        <taxon>Dichanthelium</taxon>
    </lineage>
</organism>